<keyword evidence="1" id="KW-0723">Serine/threonine-protein kinase</keyword>
<organism evidence="6 7">
    <name type="scientific">Phlebotomus papatasi</name>
    <name type="common">Sandfly</name>
    <dbReference type="NCBI Taxonomy" id="29031"/>
    <lineage>
        <taxon>Eukaryota</taxon>
        <taxon>Metazoa</taxon>
        <taxon>Ecdysozoa</taxon>
        <taxon>Arthropoda</taxon>
        <taxon>Hexapoda</taxon>
        <taxon>Insecta</taxon>
        <taxon>Pterygota</taxon>
        <taxon>Neoptera</taxon>
        <taxon>Endopterygota</taxon>
        <taxon>Diptera</taxon>
        <taxon>Nematocera</taxon>
        <taxon>Psychodoidea</taxon>
        <taxon>Psychodidae</taxon>
        <taxon>Phlebotomus</taxon>
        <taxon>Phlebotomus</taxon>
    </lineage>
</organism>
<dbReference type="GO" id="GO:0043065">
    <property type="term" value="P:positive regulation of apoptotic process"/>
    <property type="evidence" value="ECO:0007669"/>
    <property type="project" value="TreeGrafter"/>
</dbReference>
<accession>A0A1B0CYK7</accession>
<dbReference type="GO" id="GO:0005524">
    <property type="term" value="F:ATP binding"/>
    <property type="evidence" value="ECO:0007669"/>
    <property type="project" value="UniProtKB-UniRule"/>
</dbReference>
<proteinExistence type="predicted"/>
<dbReference type="InterPro" id="IPR000719">
    <property type="entry name" value="Prot_kinase_dom"/>
</dbReference>
<dbReference type="Pfam" id="PF00069">
    <property type="entry name" value="Pkinase"/>
    <property type="match status" value="2"/>
</dbReference>
<dbReference type="PROSITE" id="PS00107">
    <property type="entry name" value="PROTEIN_KINASE_ATP"/>
    <property type="match status" value="1"/>
</dbReference>
<dbReference type="InterPro" id="IPR017441">
    <property type="entry name" value="Protein_kinase_ATP_BS"/>
</dbReference>
<dbReference type="GO" id="GO:0004674">
    <property type="term" value="F:protein serine/threonine kinase activity"/>
    <property type="evidence" value="ECO:0007669"/>
    <property type="project" value="UniProtKB-KW"/>
</dbReference>
<protein>
    <submittedName>
        <fullName evidence="6">Uncharacterized protein</fullName>
    </submittedName>
</protein>
<sequence>MPNVAELEPSFPFRPIEIHKDKIPSDLYDISPEELGRGKYGTVFLCRERATGLELAAKFVPCPKREDRRNMEREIDIMRTLQHPRLIQIYDAFDDGKTISIILELILGGELFERVIGDDFELTERACTPENILCLTKTGNRIKIIDFGLARHYNPDKKLQVLFGTPEFAAPEVVNFDQIGFYTDMWSVGVICYVLLSGLSPFMGDNDVETMTNVTLGNYDFNDATFDAVSDEAKDFITKLLTRSCTDRLTAKDALKHPWLRESAQNTELPGTKTKLKRYVIKKRWIKAVYTIIALQRMGAKIDLDLL</sequence>
<dbReference type="PANTHER" id="PTHR24342:SF20">
    <property type="entry name" value="MYOSIN LIGHT CHAIN KINASE, SMOOTH MUSCLE"/>
    <property type="match status" value="1"/>
</dbReference>
<evidence type="ECO:0000256" key="2">
    <source>
        <dbReference type="ARBA" id="ARBA00022679"/>
    </source>
</evidence>
<evidence type="ECO:0000256" key="1">
    <source>
        <dbReference type="ARBA" id="ARBA00022527"/>
    </source>
</evidence>
<dbReference type="EMBL" id="AJVK01001963">
    <property type="status" value="NOT_ANNOTATED_CDS"/>
    <property type="molecule type" value="Genomic_DNA"/>
</dbReference>
<dbReference type="Gene3D" id="1.10.510.10">
    <property type="entry name" value="Transferase(Phosphotransferase) domain 1"/>
    <property type="match status" value="1"/>
</dbReference>
<dbReference type="EnsemblMetazoa" id="PPAI000083-RA">
    <property type="protein sequence ID" value="PPAI000083-PA"/>
    <property type="gene ID" value="PPAI000083"/>
</dbReference>
<evidence type="ECO:0000256" key="4">
    <source>
        <dbReference type="ARBA" id="ARBA00022777"/>
    </source>
</evidence>
<dbReference type="PROSITE" id="PS50011">
    <property type="entry name" value="PROTEIN_KINASE_DOM"/>
    <property type="match status" value="1"/>
</dbReference>
<dbReference type="VEuPathDB" id="VectorBase:PPAPM1_002482"/>
<reference evidence="6" key="1">
    <citation type="submission" date="2022-08" db="UniProtKB">
        <authorList>
            <consortium name="EnsemblMetazoa"/>
        </authorList>
    </citation>
    <scope>IDENTIFICATION</scope>
    <source>
        <strain evidence="6">Israel</strain>
    </source>
</reference>
<dbReference type="Gene3D" id="3.30.200.20">
    <property type="entry name" value="Phosphorylase Kinase, domain 1"/>
    <property type="match status" value="1"/>
</dbReference>
<keyword evidence="4" id="KW-0418">Kinase</keyword>
<dbReference type="AlphaFoldDB" id="A0A1B0CYK7"/>
<keyword evidence="7" id="KW-1185">Reference proteome</keyword>
<evidence type="ECO:0000313" key="6">
    <source>
        <dbReference type="EnsemblMetazoa" id="PPAI000083-PA"/>
    </source>
</evidence>
<dbReference type="PANTHER" id="PTHR24342">
    <property type="entry name" value="SERINE/THREONINE-PROTEIN KINASE 17"/>
    <property type="match status" value="1"/>
</dbReference>
<evidence type="ECO:0000256" key="5">
    <source>
        <dbReference type="ARBA" id="ARBA00022840"/>
    </source>
</evidence>
<evidence type="ECO:0000313" key="7">
    <source>
        <dbReference type="Proteomes" id="UP000092462"/>
    </source>
</evidence>
<dbReference type="Proteomes" id="UP000092462">
    <property type="component" value="Unassembled WGS sequence"/>
</dbReference>
<dbReference type="GO" id="GO:0035556">
    <property type="term" value="P:intracellular signal transduction"/>
    <property type="evidence" value="ECO:0007669"/>
    <property type="project" value="TreeGrafter"/>
</dbReference>
<evidence type="ECO:0000256" key="3">
    <source>
        <dbReference type="ARBA" id="ARBA00022741"/>
    </source>
</evidence>
<keyword evidence="3" id="KW-0547">Nucleotide-binding</keyword>
<dbReference type="EMBL" id="AJVK01001962">
    <property type="status" value="NOT_ANNOTATED_CDS"/>
    <property type="molecule type" value="Genomic_DNA"/>
</dbReference>
<dbReference type="InterPro" id="IPR011009">
    <property type="entry name" value="Kinase-like_dom_sf"/>
</dbReference>
<keyword evidence="2" id="KW-0808">Transferase</keyword>
<name>A0A1B0CYK7_PHLPP</name>
<dbReference type="GO" id="GO:0005634">
    <property type="term" value="C:nucleus"/>
    <property type="evidence" value="ECO:0007669"/>
    <property type="project" value="TreeGrafter"/>
</dbReference>
<dbReference type="VEuPathDB" id="VectorBase:PPAI000083"/>
<dbReference type="SUPFAM" id="SSF56112">
    <property type="entry name" value="Protein kinase-like (PK-like)"/>
    <property type="match status" value="1"/>
</dbReference>
<keyword evidence="5" id="KW-0067">ATP-binding</keyword>